<dbReference type="GO" id="GO:0043448">
    <property type="term" value="P:alkane catabolic process"/>
    <property type="evidence" value="ECO:0007669"/>
    <property type="project" value="TreeGrafter"/>
</dbReference>
<feature type="signal peptide" evidence="1">
    <location>
        <begin position="1"/>
        <end position="24"/>
    </location>
</feature>
<reference evidence="2 3" key="1">
    <citation type="submission" date="2020-04" db="EMBL/GenBank/DDBJ databases">
        <title>Ramlibacter sp. G-1-2-2 isolated from soil.</title>
        <authorList>
            <person name="Dahal R.H."/>
        </authorList>
    </citation>
    <scope>NUCLEOTIDE SEQUENCE [LARGE SCALE GENOMIC DNA]</scope>
    <source>
        <strain evidence="2 3">G-1-2-2</strain>
    </source>
</reference>
<evidence type="ECO:0000313" key="2">
    <source>
        <dbReference type="EMBL" id="NML47081.1"/>
    </source>
</evidence>
<dbReference type="Pfam" id="PF03640">
    <property type="entry name" value="Lipoprotein_15"/>
    <property type="match status" value="2"/>
</dbReference>
<dbReference type="InterPro" id="IPR005297">
    <property type="entry name" value="Lipoprotein_repeat"/>
</dbReference>
<dbReference type="Proteomes" id="UP000541185">
    <property type="component" value="Unassembled WGS sequence"/>
</dbReference>
<evidence type="ECO:0008006" key="4">
    <source>
        <dbReference type="Google" id="ProtNLM"/>
    </source>
</evidence>
<comment type="caution">
    <text evidence="2">The sequence shown here is derived from an EMBL/GenBank/DDBJ whole genome shotgun (WGS) entry which is preliminary data.</text>
</comment>
<dbReference type="PANTHER" id="PTHR39335:SF1">
    <property type="entry name" value="BLL4220 PROTEIN"/>
    <property type="match status" value="1"/>
</dbReference>
<keyword evidence="1" id="KW-0732">Signal</keyword>
<gene>
    <name evidence="2" type="ORF">HHL11_25270</name>
</gene>
<dbReference type="PIRSF" id="PIRSF029720">
    <property type="entry name" value="UCP029720"/>
    <property type="match status" value="1"/>
</dbReference>
<name>A0A848HCG7_9BURK</name>
<dbReference type="PROSITE" id="PS51257">
    <property type="entry name" value="PROKAR_LIPOPROTEIN"/>
    <property type="match status" value="1"/>
</dbReference>
<evidence type="ECO:0000313" key="3">
    <source>
        <dbReference type="Proteomes" id="UP000541185"/>
    </source>
</evidence>
<evidence type="ECO:0000256" key="1">
    <source>
        <dbReference type="SAM" id="SignalP"/>
    </source>
</evidence>
<sequence>MKKLLPFVLLSAVLVAGCATTSVAEAPAQMREGMLANAQGLTLYTFDRDAMGSGKSACNGDCAVKWPPHLARSDDRPQGDYTIVARDDGRRQWAFKGKPLYTWPEDQEPGDKYGDNYNKVWHIVH</sequence>
<feature type="chain" id="PRO_5032425333" description="ATP-binding protein" evidence="1">
    <location>
        <begin position="25"/>
        <end position="125"/>
    </location>
</feature>
<proteinExistence type="predicted"/>
<dbReference type="PANTHER" id="PTHR39335">
    <property type="entry name" value="BLL4220 PROTEIN"/>
    <property type="match status" value="1"/>
</dbReference>
<dbReference type="EMBL" id="JABBFX010000003">
    <property type="protein sequence ID" value="NML47081.1"/>
    <property type="molecule type" value="Genomic_DNA"/>
</dbReference>
<keyword evidence="3" id="KW-1185">Reference proteome</keyword>
<dbReference type="AlphaFoldDB" id="A0A848HCG7"/>
<protein>
    <recommendedName>
        <fullName evidence="4">ATP-binding protein</fullName>
    </recommendedName>
</protein>
<dbReference type="RefSeq" id="WP_169421382.1">
    <property type="nucleotide sequence ID" value="NZ_JABBFX010000003.1"/>
</dbReference>
<organism evidence="2 3">
    <name type="scientific">Ramlibacter agri</name>
    <dbReference type="NCBI Taxonomy" id="2728837"/>
    <lineage>
        <taxon>Bacteria</taxon>
        <taxon>Pseudomonadati</taxon>
        <taxon>Pseudomonadota</taxon>
        <taxon>Betaproteobacteria</taxon>
        <taxon>Burkholderiales</taxon>
        <taxon>Comamonadaceae</taxon>
        <taxon>Ramlibacter</taxon>
    </lineage>
</organism>
<dbReference type="InterPro" id="IPR014558">
    <property type="entry name" value="UCP029720"/>
</dbReference>
<accession>A0A848HCG7</accession>